<dbReference type="EMBL" id="CP001700">
    <property type="protein sequence ID" value="ACU74885.1"/>
    <property type="molecule type" value="Genomic_DNA"/>
</dbReference>
<dbReference type="PANTHER" id="PTHR43666:SF1">
    <property type="entry name" value="CONSERVED PROTEIN"/>
    <property type="match status" value="1"/>
</dbReference>
<dbReference type="STRING" id="479433.Caci_6028"/>
<dbReference type="InterPro" id="IPR035068">
    <property type="entry name" value="TldD/PmbA_N"/>
</dbReference>
<dbReference type="eggNOG" id="COG0312">
    <property type="taxonomic scope" value="Bacteria"/>
</dbReference>
<dbReference type="KEGG" id="cai:Caci_6028"/>
<dbReference type="HOGENOM" id="CLU_046126_1_0_11"/>
<dbReference type="InterPro" id="IPR045569">
    <property type="entry name" value="Metalloprtase-TldD/E_C"/>
</dbReference>
<organism evidence="5 6">
    <name type="scientific">Catenulispora acidiphila (strain DSM 44928 / JCM 14897 / NBRC 102108 / NRRL B-24433 / ID139908)</name>
    <dbReference type="NCBI Taxonomy" id="479433"/>
    <lineage>
        <taxon>Bacteria</taxon>
        <taxon>Bacillati</taxon>
        <taxon>Actinomycetota</taxon>
        <taxon>Actinomycetes</taxon>
        <taxon>Catenulisporales</taxon>
        <taxon>Catenulisporaceae</taxon>
        <taxon>Catenulispora</taxon>
    </lineage>
</organism>
<dbReference type="GO" id="GO:0006508">
    <property type="term" value="P:proteolysis"/>
    <property type="evidence" value="ECO:0007669"/>
    <property type="project" value="InterPro"/>
</dbReference>
<feature type="compositionally biased region" description="Low complexity" evidence="2">
    <location>
        <begin position="319"/>
        <end position="335"/>
    </location>
</feature>
<dbReference type="InterPro" id="IPR036059">
    <property type="entry name" value="TldD/PmbA_sf"/>
</dbReference>
<comment type="similarity">
    <text evidence="1">Belongs to the peptidase U62 family.</text>
</comment>
<evidence type="ECO:0000259" key="4">
    <source>
        <dbReference type="Pfam" id="PF19289"/>
    </source>
</evidence>
<reference evidence="5 6" key="1">
    <citation type="journal article" date="2009" name="Stand. Genomic Sci.">
        <title>Complete genome sequence of Catenulispora acidiphila type strain (ID 139908).</title>
        <authorList>
            <person name="Copeland A."/>
            <person name="Lapidus A."/>
            <person name="Glavina Del Rio T."/>
            <person name="Nolan M."/>
            <person name="Lucas S."/>
            <person name="Chen F."/>
            <person name="Tice H."/>
            <person name="Cheng J.F."/>
            <person name="Bruce D."/>
            <person name="Goodwin L."/>
            <person name="Pitluck S."/>
            <person name="Mikhailova N."/>
            <person name="Pati A."/>
            <person name="Ivanova N."/>
            <person name="Mavromatis K."/>
            <person name="Chen A."/>
            <person name="Palaniappan K."/>
            <person name="Chain P."/>
            <person name="Land M."/>
            <person name="Hauser L."/>
            <person name="Chang Y.J."/>
            <person name="Jeffries C.D."/>
            <person name="Chertkov O."/>
            <person name="Brettin T."/>
            <person name="Detter J.C."/>
            <person name="Han C."/>
            <person name="Ali Z."/>
            <person name="Tindall B.J."/>
            <person name="Goker M."/>
            <person name="Bristow J."/>
            <person name="Eisen J.A."/>
            <person name="Markowitz V."/>
            <person name="Hugenholtz P."/>
            <person name="Kyrpides N.C."/>
            <person name="Klenk H.P."/>
        </authorList>
    </citation>
    <scope>NUCLEOTIDE SEQUENCE [LARGE SCALE GENOMIC DNA]</scope>
    <source>
        <strain evidence="6">DSM 44928 / JCM 14897 / NBRC 102108 / NRRL B-24433 / ID139908</strain>
    </source>
</reference>
<feature type="region of interest" description="Disordered" evidence="2">
    <location>
        <begin position="311"/>
        <end position="335"/>
    </location>
</feature>
<keyword evidence="6" id="KW-1185">Reference proteome</keyword>
<dbReference type="AlphaFoldDB" id="C7QGK5"/>
<feature type="domain" description="Metalloprotease TldD/E C-terminal" evidence="4">
    <location>
        <begin position="225"/>
        <end position="461"/>
    </location>
</feature>
<dbReference type="PANTHER" id="PTHR43666">
    <property type="entry name" value="TLDD PROTEIN"/>
    <property type="match status" value="1"/>
</dbReference>
<dbReference type="OrthoDB" id="9763230at2"/>
<name>C7QGK5_CATAD</name>
<dbReference type="Gene3D" id="3.30.2290.10">
    <property type="entry name" value="PmbA/TldD superfamily"/>
    <property type="match status" value="1"/>
</dbReference>
<dbReference type="GO" id="GO:0008237">
    <property type="term" value="F:metallopeptidase activity"/>
    <property type="evidence" value="ECO:0007669"/>
    <property type="project" value="InterPro"/>
</dbReference>
<dbReference type="Pfam" id="PF01523">
    <property type="entry name" value="PmbA_TldD_1st"/>
    <property type="match status" value="1"/>
</dbReference>
<evidence type="ECO:0000313" key="6">
    <source>
        <dbReference type="Proteomes" id="UP000000851"/>
    </source>
</evidence>
<accession>C7QGK5</accession>
<sequence>MSPDTAVRSETAERVLQAARTAAGGSADVDVTVEHEHLALTRFANSYIHQNVASDTDTVTLRIHADGRTAVNTTTVTDDAGLAALVERTVAAVRLSPADPGWAGLSGRAPLPIPSADPDLATGGAGPEARAEQVKAYVDEVTAAGLTAAGFYRNRLVVTAYANSEGQAVHGTVVEAAIDGIAKTATSDGASRQASRRMSDLNGAALGARAAAKALASQNPIEIDPGEYEVVLEPTAVSDILWVLADYGFNGKALTEGTSFAKLGDQQFDPLVTLIDDPLSGPAAGPLFDAEGTPRDPLHLVRNGVTQAVAHDRRSAREAATTSTGHASASSATDGAVPINVRLEPPVTLTPTEVDGPAADSAVQGLITKVHRGLLVTDHWYTRCLDPRRLVMTGLTRNGVWLIENGEITHPVKNLRFTQSYPEALAPGRVLAIGTHAPAFASKYGAYSAMAPALHLAGWNFTGGASG</sequence>
<evidence type="ECO:0000313" key="5">
    <source>
        <dbReference type="EMBL" id="ACU74885.1"/>
    </source>
</evidence>
<dbReference type="InParanoid" id="C7QGK5"/>
<gene>
    <name evidence="5" type="ordered locus">Caci_6028</name>
</gene>
<dbReference type="InterPro" id="IPR002510">
    <property type="entry name" value="Metalloprtase-TldD/E_N"/>
</dbReference>
<dbReference type="Pfam" id="PF19289">
    <property type="entry name" value="PmbA_TldD_3rd"/>
    <property type="match status" value="1"/>
</dbReference>
<proteinExistence type="inferred from homology"/>
<dbReference type="SUPFAM" id="SSF111283">
    <property type="entry name" value="Putative modulator of DNA gyrase, PmbA/TldD"/>
    <property type="match status" value="1"/>
</dbReference>
<evidence type="ECO:0000259" key="3">
    <source>
        <dbReference type="Pfam" id="PF01523"/>
    </source>
</evidence>
<feature type="domain" description="Metalloprotease TldD/E N-terminal" evidence="3">
    <location>
        <begin position="30"/>
        <end position="92"/>
    </location>
</feature>
<dbReference type="Proteomes" id="UP000000851">
    <property type="component" value="Chromosome"/>
</dbReference>
<protein>
    <submittedName>
        <fullName evidence="5">Peptidase U62 modulator of DNA gyrase</fullName>
    </submittedName>
</protein>
<evidence type="ECO:0000256" key="2">
    <source>
        <dbReference type="SAM" id="MobiDB-lite"/>
    </source>
</evidence>
<evidence type="ECO:0000256" key="1">
    <source>
        <dbReference type="ARBA" id="ARBA00005836"/>
    </source>
</evidence>
<dbReference type="RefSeq" id="WP_015794614.1">
    <property type="nucleotide sequence ID" value="NC_013131.1"/>
</dbReference>